<organism evidence="2 3">
    <name type="scientific">Qipengyuania aurantiaca</name>
    <dbReference type="NCBI Taxonomy" id="2867233"/>
    <lineage>
        <taxon>Bacteria</taxon>
        <taxon>Pseudomonadati</taxon>
        <taxon>Pseudomonadota</taxon>
        <taxon>Alphaproteobacteria</taxon>
        <taxon>Sphingomonadales</taxon>
        <taxon>Erythrobacteraceae</taxon>
        <taxon>Qipengyuania</taxon>
    </lineage>
</organism>
<sequence length="112" mass="11760">MIAFDLGGTLAVYGYFGTLALMALQGGLVWLGAWALTRGRPRTHFLIKLCAVAVSWLGWVVIGATLAGFLGFLGLAMVVSVLPSGIYGSLLALVIWAVWDSDLDASSSARDA</sequence>
<evidence type="ECO:0000256" key="1">
    <source>
        <dbReference type="SAM" id="Phobius"/>
    </source>
</evidence>
<proteinExistence type="predicted"/>
<dbReference type="RefSeq" id="WP_221425498.1">
    <property type="nucleotide sequence ID" value="NZ_CP081295.1"/>
</dbReference>
<dbReference type="Proteomes" id="UP000824281">
    <property type="component" value="Chromosome"/>
</dbReference>
<name>A0ABX8ZM36_9SPHN</name>
<evidence type="ECO:0000313" key="2">
    <source>
        <dbReference type="EMBL" id="QZD90024.1"/>
    </source>
</evidence>
<keyword evidence="1" id="KW-0472">Membrane</keyword>
<reference evidence="2 3" key="1">
    <citation type="submission" date="2021-08" db="EMBL/GenBank/DDBJ databases">
        <title>Comparative Genomics Analysis of the Genus Qipengyuania Reveals Extensive Genetic Diversity and Metabolic Versatility, Including the Description of Fifteen Novel Species.</title>
        <authorList>
            <person name="Liu Y."/>
        </authorList>
    </citation>
    <scope>NUCLEOTIDE SEQUENCE [LARGE SCALE GENOMIC DNA]</scope>
    <source>
        <strain evidence="2 3">1NDH13</strain>
    </source>
</reference>
<keyword evidence="3" id="KW-1185">Reference proteome</keyword>
<evidence type="ECO:0000313" key="3">
    <source>
        <dbReference type="Proteomes" id="UP000824281"/>
    </source>
</evidence>
<accession>A0ABX8ZM36</accession>
<gene>
    <name evidence="2" type="ORF">K3148_01005</name>
</gene>
<keyword evidence="1" id="KW-0812">Transmembrane</keyword>
<feature type="transmembrane region" description="Helical" evidence="1">
    <location>
        <begin position="12"/>
        <end position="33"/>
    </location>
</feature>
<feature type="transmembrane region" description="Helical" evidence="1">
    <location>
        <begin position="45"/>
        <end position="69"/>
    </location>
</feature>
<dbReference type="EMBL" id="CP081295">
    <property type="protein sequence ID" value="QZD90024.1"/>
    <property type="molecule type" value="Genomic_DNA"/>
</dbReference>
<feature type="transmembrane region" description="Helical" evidence="1">
    <location>
        <begin position="75"/>
        <end position="99"/>
    </location>
</feature>
<protein>
    <submittedName>
        <fullName evidence="2">Uncharacterized protein</fullName>
    </submittedName>
</protein>
<keyword evidence="1" id="KW-1133">Transmembrane helix</keyword>